<dbReference type="CDD" id="cd00054">
    <property type="entry name" value="EGF_CA"/>
    <property type="match status" value="8"/>
</dbReference>
<dbReference type="InterPro" id="IPR036383">
    <property type="entry name" value="TSP1_rpt_sf"/>
</dbReference>
<evidence type="ECO:0000313" key="19">
    <source>
        <dbReference type="Proteomes" id="UP001497497"/>
    </source>
</evidence>
<name>A0AAV2IJK3_LYMST</name>
<dbReference type="InterPro" id="IPR009017">
    <property type="entry name" value="GFP"/>
</dbReference>
<feature type="domain" description="Ig-like" evidence="16">
    <location>
        <begin position="1553"/>
        <end position="1638"/>
    </location>
</feature>
<dbReference type="PROSITE" id="PS00010">
    <property type="entry name" value="ASX_HYDROXYL"/>
    <property type="match status" value="4"/>
</dbReference>
<dbReference type="GO" id="GO:0050808">
    <property type="term" value="P:synapse organization"/>
    <property type="evidence" value="ECO:0007669"/>
    <property type="project" value="TreeGrafter"/>
</dbReference>
<feature type="domain" description="Ig-like" evidence="16">
    <location>
        <begin position="620"/>
        <end position="710"/>
    </location>
</feature>
<gene>
    <name evidence="18" type="ORF">GSLYS_00020563001</name>
</gene>
<dbReference type="PROSITE" id="PS50026">
    <property type="entry name" value="EGF_3"/>
    <property type="match status" value="5"/>
</dbReference>
<evidence type="ECO:0000256" key="8">
    <source>
        <dbReference type="ARBA" id="ARBA00022837"/>
    </source>
</evidence>
<feature type="domain" description="Ig-like" evidence="16">
    <location>
        <begin position="1273"/>
        <end position="1367"/>
    </location>
</feature>
<comment type="subcellular location">
    <subcellularLocation>
        <location evidence="1">Membrane</location>
    </subcellularLocation>
    <subcellularLocation>
        <location evidence="2">Secreted</location>
        <location evidence="2">Extracellular space</location>
        <location evidence="2">Extracellular matrix</location>
    </subcellularLocation>
</comment>
<feature type="domain" description="EGF-like" evidence="15">
    <location>
        <begin position="2261"/>
        <end position="2300"/>
    </location>
</feature>
<dbReference type="PROSITE" id="PS01187">
    <property type="entry name" value="EGF_CA"/>
    <property type="match status" value="2"/>
</dbReference>
<dbReference type="FunFam" id="2.60.40.10:FF:000503">
    <property type="entry name" value="Hemicentin 1"/>
    <property type="match status" value="2"/>
</dbReference>
<feature type="disulfide bond" evidence="13">
    <location>
        <begin position="2140"/>
        <end position="2150"/>
    </location>
</feature>
<feature type="domain" description="Ig-like" evidence="16">
    <location>
        <begin position="1643"/>
        <end position="1730"/>
    </location>
</feature>
<dbReference type="SMART" id="SM00408">
    <property type="entry name" value="IGc2"/>
    <property type="match status" value="18"/>
</dbReference>
<feature type="domain" description="Ig-like" evidence="16">
    <location>
        <begin position="901"/>
        <end position="991"/>
    </location>
</feature>
<dbReference type="SMART" id="SM00179">
    <property type="entry name" value="EGF_CA"/>
    <property type="match status" value="8"/>
</dbReference>
<dbReference type="InterPro" id="IPR013098">
    <property type="entry name" value="Ig_I-set"/>
</dbReference>
<evidence type="ECO:0000256" key="6">
    <source>
        <dbReference type="ARBA" id="ARBA00022729"/>
    </source>
</evidence>
<dbReference type="GO" id="GO:0030424">
    <property type="term" value="C:axon"/>
    <property type="evidence" value="ECO:0007669"/>
    <property type="project" value="TreeGrafter"/>
</dbReference>
<dbReference type="GO" id="GO:0043025">
    <property type="term" value="C:neuronal cell body"/>
    <property type="evidence" value="ECO:0007669"/>
    <property type="project" value="TreeGrafter"/>
</dbReference>
<dbReference type="FunFam" id="2.10.25.10:FF:000352">
    <property type="entry name" value="Hemicentin 1"/>
    <property type="match status" value="1"/>
</dbReference>
<dbReference type="SMART" id="SM00682">
    <property type="entry name" value="G2F"/>
    <property type="match status" value="1"/>
</dbReference>
<dbReference type="InterPro" id="IPR009030">
    <property type="entry name" value="Growth_fac_rcpt_cys_sf"/>
</dbReference>
<feature type="domain" description="Ig-like" evidence="16">
    <location>
        <begin position="715"/>
        <end position="803"/>
    </location>
</feature>
<dbReference type="Pfam" id="PF00090">
    <property type="entry name" value="TSP_1"/>
    <property type="match status" value="3"/>
</dbReference>
<dbReference type="SUPFAM" id="SSF57184">
    <property type="entry name" value="Growth factor receptor domain"/>
    <property type="match status" value="3"/>
</dbReference>
<feature type="domain" description="EGF-like" evidence="15">
    <location>
        <begin position="2221"/>
        <end position="2260"/>
    </location>
</feature>
<dbReference type="SMART" id="SM00409">
    <property type="entry name" value="IG"/>
    <property type="match status" value="18"/>
</dbReference>
<dbReference type="Pfam" id="PF07474">
    <property type="entry name" value="G2F"/>
    <property type="match status" value="1"/>
</dbReference>
<dbReference type="InterPro" id="IPR018097">
    <property type="entry name" value="EGF_Ca-bd_CS"/>
</dbReference>
<dbReference type="SUPFAM" id="SSF54511">
    <property type="entry name" value="GFP-like"/>
    <property type="match status" value="1"/>
</dbReference>
<proteinExistence type="predicted"/>
<dbReference type="GO" id="GO:0007156">
    <property type="term" value="P:homophilic cell adhesion via plasma membrane adhesion molecules"/>
    <property type="evidence" value="ECO:0007669"/>
    <property type="project" value="TreeGrafter"/>
</dbReference>
<evidence type="ECO:0000259" key="16">
    <source>
        <dbReference type="PROSITE" id="PS50835"/>
    </source>
</evidence>
<dbReference type="SUPFAM" id="SSF48726">
    <property type="entry name" value="Immunoglobulin"/>
    <property type="match status" value="19"/>
</dbReference>
<dbReference type="FunFam" id="2.60.40.10:FF:000004">
    <property type="entry name" value="DCC isoform 1"/>
    <property type="match status" value="1"/>
</dbReference>
<dbReference type="InterPro" id="IPR036179">
    <property type="entry name" value="Ig-like_dom_sf"/>
</dbReference>
<keyword evidence="3" id="KW-0964">Secreted</keyword>
<dbReference type="Proteomes" id="UP001497497">
    <property type="component" value="Unassembled WGS sequence"/>
</dbReference>
<dbReference type="InterPro" id="IPR001881">
    <property type="entry name" value="EGF-like_Ca-bd_dom"/>
</dbReference>
<feature type="domain" description="Ig-like" evidence="16">
    <location>
        <begin position="1371"/>
        <end position="1460"/>
    </location>
</feature>
<feature type="domain" description="Nidogen G2 beta-barrel" evidence="17">
    <location>
        <begin position="1901"/>
        <end position="2122"/>
    </location>
</feature>
<keyword evidence="8" id="KW-0106">Calcium</keyword>
<evidence type="ECO:0000259" key="17">
    <source>
        <dbReference type="PROSITE" id="PS50993"/>
    </source>
</evidence>
<dbReference type="Gene3D" id="2.60.40.10">
    <property type="entry name" value="Immunoglobulins"/>
    <property type="match status" value="19"/>
</dbReference>
<dbReference type="Gene3D" id="2.20.100.10">
    <property type="entry name" value="Thrombospondin type-1 (TSP1) repeat"/>
    <property type="match status" value="2"/>
</dbReference>
<evidence type="ECO:0000256" key="12">
    <source>
        <dbReference type="ARBA" id="ARBA00023319"/>
    </source>
</evidence>
<evidence type="ECO:0000259" key="15">
    <source>
        <dbReference type="PROSITE" id="PS50026"/>
    </source>
</evidence>
<dbReference type="CDD" id="cd00096">
    <property type="entry name" value="Ig"/>
    <property type="match status" value="4"/>
</dbReference>
<dbReference type="Gene3D" id="2.10.25.10">
    <property type="entry name" value="Laminin"/>
    <property type="match status" value="8"/>
</dbReference>
<dbReference type="FunFam" id="2.60.40.10:FF:000186">
    <property type="entry name" value="Hemicentin 1"/>
    <property type="match status" value="3"/>
</dbReference>
<organism evidence="18 19">
    <name type="scientific">Lymnaea stagnalis</name>
    <name type="common">Great pond snail</name>
    <name type="synonym">Helix stagnalis</name>
    <dbReference type="NCBI Taxonomy" id="6523"/>
    <lineage>
        <taxon>Eukaryota</taxon>
        <taxon>Metazoa</taxon>
        <taxon>Spiralia</taxon>
        <taxon>Lophotrochozoa</taxon>
        <taxon>Mollusca</taxon>
        <taxon>Gastropoda</taxon>
        <taxon>Heterobranchia</taxon>
        <taxon>Euthyneura</taxon>
        <taxon>Panpulmonata</taxon>
        <taxon>Hygrophila</taxon>
        <taxon>Lymnaeoidea</taxon>
        <taxon>Lymnaeidae</taxon>
        <taxon>Lymnaea</taxon>
    </lineage>
</organism>
<dbReference type="FunFam" id="2.10.25.10:FF:000010">
    <property type="entry name" value="Pro-epidermal growth factor"/>
    <property type="match status" value="1"/>
</dbReference>
<evidence type="ECO:0000256" key="1">
    <source>
        <dbReference type="ARBA" id="ARBA00004370"/>
    </source>
</evidence>
<evidence type="ECO:0000256" key="4">
    <source>
        <dbReference type="ARBA" id="ARBA00022530"/>
    </source>
</evidence>
<evidence type="ECO:0000313" key="18">
    <source>
        <dbReference type="EMBL" id="CAL1547238.1"/>
    </source>
</evidence>
<evidence type="ECO:0000256" key="3">
    <source>
        <dbReference type="ARBA" id="ARBA00022525"/>
    </source>
</evidence>
<dbReference type="SMART" id="SM00209">
    <property type="entry name" value="TSP1"/>
    <property type="match status" value="3"/>
</dbReference>
<dbReference type="GO" id="GO:0005886">
    <property type="term" value="C:plasma membrane"/>
    <property type="evidence" value="ECO:0007669"/>
    <property type="project" value="TreeGrafter"/>
</dbReference>
<dbReference type="Pfam" id="PF12662">
    <property type="entry name" value="cEGF"/>
    <property type="match status" value="2"/>
</dbReference>
<keyword evidence="10 13" id="KW-1015">Disulfide bond</keyword>
<feature type="domain" description="Ig-like" evidence="16">
    <location>
        <begin position="1181"/>
        <end position="1266"/>
    </location>
</feature>
<dbReference type="Pfam" id="PF07679">
    <property type="entry name" value="I-set"/>
    <property type="match status" value="16"/>
</dbReference>
<dbReference type="PROSITE" id="PS50835">
    <property type="entry name" value="IG_LIKE"/>
    <property type="match status" value="18"/>
</dbReference>
<reference evidence="18 19" key="1">
    <citation type="submission" date="2024-04" db="EMBL/GenBank/DDBJ databases">
        <authorList>
            <consortium name="Genoscope - CEA"/>
            <person name="William W."/>
        </authorList>
    </citation>
    <scope>NUCLEOTIDE SEQUENCE [LARGE SCALE GENOMIC DNA]</scope>
</reference>
<feature type="domain" description="Ig-like" evidence="16">
    <location>
        <begin position="237"/>
        <end position="330"/>
    </location>
</feature>
<dbReference type="InterPro" id="IPR026823">
    <property type="entry name" value="cEGF"/>
</dbReference>
<dbReference type="FunFam" id="2.20.100.10:FF:000001">
    <property type="entry name" value="semaphorin-5A isoform X1"/>
    <property type="match status" value="3"/>
</dbReference>
<dbReference type="GO" id="GO:0008046">
    <property type="term" value="F:axon guidance receptor activity"/>
    <property type="evidence" value="ECO:0007669"/>
    <property type="project" value="TreeGrafter"/>
</dbReference>
<keyword evidence="19" id="KW-1185">Reference proteome</keyword>
<feature type="domain" description="Ig-like" evidence="16">
    <location>
        <begin position="335"/>
        <end position="426"/>
    </location>
</feature>
<dbReference type="InterPro" id="IPR000884">
    <property type="entry name" value="TSP1_rpt"/>
</dbReference>
<dbReference type="InterPro" id="IPR050958">
    <property type="entry name" value="Cell_Adh-Cytoskel_Orgn"/>
</dbReference>
<dbReference type="FunFam" id="2.10.25.10:FF:000038">
    <property type="entry name" value="Fibrillin 2"/>
    <property type="match status" value="1"/>
</dbReference>
<comment type="caution">
    <text evidence="18">The sequence shown here is derived from an EMBL/GenBank/DDBJ whole genome shotgun (WGS) entry which is preliminary data.</text>
</comment>
<evidence type="ECO:0000256" key="14">
    <source>
        <dbReference type="SAM" id="MobiDB-lite"/>
    </source>
</evidence>
<feature type="domain" description="EGF-like" evidence="15">
    <location>
        <begin position="2345"/>
        <end position="2383"/>
    </location>
</feature>
<feature type="region of interest" description="Disordered" evidence="14">
    <location>
        <begin position="1747"/>
        <end position="1767"/>
    </location>
</feature>
<keyword evidence="5 13" id="KW-0245">EGF-like domain</keyword>
<feature type="domain" description="Ig-like" evidence="16">
    <location>
        <begin position="431"/>
        <end position="520"/>
    </location>
</feature>
<evidence type="ECO:0008006" key="20">
    <source>
        <dbReference type="Google" id="ProtNLM"/>
    </source>
</evidence>
<dbReference type="InterPro" id="IPR013783">
    <property type="entry name" value="Ig-like_fold"/>
</dbReference>
<keyword evidence="7" id="KW-0677">Repeat</keyword>
<feature type="domain" description="EGF-like" evidence="15">
    <location>
        <begin position="2136"/>
        <end position="2175"/>
    </location>
</feature>
<dbReference type="InterPro" id="IPR006605">
    <property type="entry name" value="G2_nidogen/fibulin_G2F"/>
</dbReference>
<dbReference type="InterPro" id="IPR049883">
    <property type="entry name" value="NOTCH1_EGF-like"/>
</dbReference>
<evidence type="ECO:0000256" key="10">
    <source>
        <dbReference type="ARBA" id="ARBA00023157"/>
    </source>
</evidence>
<dbReference type="FunFam" id="2.10.25.10:FF:000005">
    <property type="entry name" value="Fibrillin 2"/>
    <property type="match status" value="1"/>
</dbReference>
<dbReference type="Pfam" id="PF07645">
    <property type="entry name" value="EGF_CA"/>
    <property type="match status" value="4"/>
</dbReference>
<keyword evidence="12" id="KW-0393">Immunoglobulin domain</keyword>
<dbReference type="InterPro" id="IPR000742">
    <property type="entry name" value="EGF"/>
</dbReference>
<dbReference type="GO" id="GO:0005509">
    <property type="term" value="F:calcium ion binding"/>
    <property type="evidence" value="ECO:0007669"/>
    <property type="project" value="InterPro"/>
</dbReference>
<dbReference type="EMBL" id="CAXITT010000927">
    <property type="protein sequence ID" value="CAL1547238.1"/>
    <property type="molecule type" value="Genomic_DNA"/>
</dbReference>
<sequence>MPLTPDPQRIQVQNGGLYIARAQILDKAIYECLASNVAGDVYKIITLVVYIPPSIEQGPTAVTVLYGQPALLECESVGDPPPTVLWRKNNVILDADDTDRGYQISPRGSLTIKSAVLTDGGVYSCSATNPAGVASREVALTVHGAPEIPGVYPEKNVVVERNPVILPCPAVGTPKPKITWYKDNVPIEEDPGVVQLEDGSLKIDDARAKDSGHYECVAENVAGVATRNFDLKILVPPKLTVPNGAAGPEKSKVVIDRNVTLLCPISEETDPPPVITWYKDNTEIKGDNRITITNQGRSLTITKSAVEDEARYRCVASNEAGEVEKYFTLDVQVPPNIDEAGLSPYNQSVVTGQSLYINCPIQGKPPPQVRWLKDGEPMAAGFDANVRVLAEGRRLELLSAKVTDRGRYVCIGENIAGQTTRDFFVNVFVPPSVEQPEIPEKSEVIEGNTLQLTCPASGIPLPTISWFREEVHLKVNTSKITLLDNGWTLEIQDTNVSDATRYYCRAENVAGQTEKVFDIDVLLRPVINRENIDTKPEVIANNTAVINCQVTGNPQPELIWYRNGVLLDATNNPRYEILGSGRQLRIYPAQVKDKGRYTCLASNRAGKDELDFELSIFVPPSIPSENINVDLNVIENDTTTLECPAVGVPEPTIIWYLNSSPLDPELQPGLTLSESGKQLMITPTKVTDTGVYTCIASNEAGEAEQTYNVEVWVPPSIDESNVVYDRKVNVDRRVQLECPVHGIPIPTVEWMINGQPAKKFEHIVLLSNNRILEIEKVSVRDTALYTCIASNEAGQLERNFNLEILIPPTIDQTGPGNLIVVQNDTIRIHCPATGIPDPDIMWMKEKRPFLDFPYVELRLLNDDQTLEISNAQLDDAGNYSCRASNPAGIDDRAFSLQVHVPPLIGKPTPDKLHVIEGQSISMRCSVTGTPEPSILWLKDGAVILEDKNGHKQVLDNDMTLQIVDAHPVDRARYTCHAENHAGFAEKYFDLEVYEPARINGSGRRVEVPVIVNQEVFLTCPAEGVPTPTITWHRKNNPIPTYGMPNIRIQEMGRQLVIISAQLLDFGDYTCTARNDAGEDRLQYIVTIMVPPEIEEGPTEAAEIINSRVLLQCESSGKPTPVVSWTKNGQPFPTTGLRHRMLPSGSLEFMVVRLEDDGVYRCVASNAAGNATRTVQLQVQIPAKILNRGQPTIRGSERESVILTCDVEGSPAPTLYWLKYRQHVETDARIKIMENGSLLISSLDRKDAGVYTCLAQNSAGTDSRDIRLRVQEPPEIFVPQTDFTVLQNRTIVLPCQANGRPRPKIIWEKNGQEITTSTNHRLGYGRVHYIILQTGGLAIPHTRSEDAGTYKCIAENSAGQSFQTLKLTVQVPPVIEAALRQFVVSVGDRTTLPCKTVGFPIPTIMWTKDRRRIDPRDPRYRFESDGSLTIENINADDAGDFICTAENLVGTDSQSRLLRVQVPPVLVTLPKDRELTVNTNFQMSCAAKGVPTPVITWMLNGKQIPAPASLNGASTLTVRNAMKEDAGEYTCVATNPADNQQVTASARVIIKVPPRVIVPPLDWAVKIAEKVILDCSVGGDPAPEILWTKNSRPVELGDRIQQLNNGSLIIYDATASDAGQYKCIAINDAGTSEAQSVVTVKSEPKFRIEPSNALVEIGDTVLFDCTAEGVPPPTMFWWKETDEIVSGGRVAVLNNNSLRIVATQQSDAGVYRCFAVNPLGKTFVETYLNVVVHGEFSQWGEWGACSTSCGKGDRSRRRTCDNPPPENGGRDCVGPRIEYTSCVVELCPVHGNWAPWGQWSECSLTCGGGQRKRLRTCSNPAPSGSGQPCIGSGDETETCNTQGCPVDGKFSEWSAWSECSTTCGPGTKQRARECIQPAFGGRRCWGDTTEVVACNLGSCYSLPRIAEGNIIGYINGIDIVETSITAEMIPTETGVTRIEATVRNVPPGITKHLQHLISLLTPVYWTTAQEIDGAFNGYSLTKGEFMREVQVEFATGEILKMSHYVNGVDSKGNLLFDIIVRGEVPDLGPIRNVHLPSYQEEYIQTGPGTIYAHSSRLFSADGITLPYAWNHTITYESSLGHMPYLVQQLNTKGLTVEILPDQQSVKYALEASIRPGNPSNRCPSGFQHDLQESFCRDDDECALYNPCSHSCHNAPGSFSCSCPIGFLLTSDARTCQDINECALGSTDCGPDMECLNTPGSFRCVNMCAKGFKREENGDRCLDINECEASPSLCEQTCQNLVGSHRCTCLPGYRLGDNGRCHDLDECEMIPSPCSHTCINNRGSFSCTCPPGFQLLNGRVCRDINECLEGGNTCKFGEECINNEGGHACVQSCPTGFKRGESGRCQDVDECSTKQHRCYYNQNCVNTEGGYTCDCPTGFTSRGPGQPCVDRNECSEGRSVCQHNCTNTRGSYRCSCPPGYQLDKDGYTCKDINECADLNIDCGAEKMCFNQRGSYSCIDIPCPPDYARDPTTNFCVLECVNPNIPCPPGAKYADIIEFRTVALPGGNPARQDLIRLTAYNQHDEYLPQTMFTVLQNDPNLEFHIRIEEGKGIVFTMEPLKDSSTYRITVRARSYDNYRLHIQYQTTFIIHISVSAFPY</sequence>
<evidence type="ECO:0000256" key="2">
    <source>
        <dbReference type="ARBA" id="ARBA00004498"/>
    </source>
</evidence>
<keyword evidence="11" id="KW-0325">Glycoprotein</keyword>
<dbReference type="InterPro" id="IPR007110">
    <property type="entry name" value="Ig-like_dom"/>
</dbReference>
<feature type="domain" description="Ig-like" evidence="16">
    <location>
        <begin position="525"/>
        <end position="615"/>
    </location>
</feature>
<dbReference type="InterPro" id="IPR013106">
    <property type="entry name" value="Ig_V-set"/>
</dbReference>
<dbReference type="PROSITE" id="PS50092">
    <property type="entry name" value="TSP1"/>
    <property type="match status" value="3"/>
</dbReference>
<dbReference type="InterPro" id="IPR003598">
    <property type="entry name" value="Ig_sub2"/>
</dbReference>
<feature type="domain" description="Ig-like" evidence="16">
    <location>
        <begin position="1091"/>
        <end position="1177"/>
    </location>
</feature>
<dbReference type="Pfam" id="PF13927">
    <property type="entry name" value="Ig_3"/>
    <property type="match status" value="2"/>
</dbReference>
<keyword evidence="6" id="KW-0732">Signal</keyword>
<dbReference type="SMART" id="SM00406">
    <property type="entry name" value="IGv"/>
    <property type="match status" value="6"/>
</dbReference>
<dbReference type="PROSITE" id="PS50993">
    <property type="entry name" value="NIDOGEN_G2"/>
    <property type="match status" value="1"/>
</dbReference>
<feature type="domain" description="EGF-like" evidence="15">
    <location>
        <begin position="2388"/>
        <end position="2428"/>
    </location>
</feature>
<dbReference type="Gene3D" id="2.40.155.10">
    <property type="entry name" value="Green fluorescent protein"/>
    <property type="match status" value="1"/>
</dbReference>
<dbReference type="SMART" id="SM00181">
    <property type="entry name" value="EGF"/>
    <property type="match status" value="8"/>
</dbReference>
<feature type="domain" description="Ig-like" evidence="16">
    <location>
        <begin position="808"/>
        <end position="895"/>
    </location>
</feature>
<evidence type="ECO:0000256" key="13">
    <source>
        <dbReference type="PROSITE-ProRule" id="PRU00076"/>
    </source>
</evidence>
<evidence type="ECO:0000256" key="9">
    <source>
        <dbReference type="ARBA" id="ARBA00023136"/>
    </source>
</evidence>
<dbReference type="SUPFAM" id="SSF82895">
    <property type="entry name" value="TSP-1 type 1 repeat"/>
    <property type="match status" value="3"/>
</dbReference>
<dbReference type="PANTHER" id="PTHR45080:SF28">
    <property type="entry name" value="HEMICENTIN-2"/>
    <property type="match status" value="1"/>
</dbReference>
<protein>
    <recommendedName>
        <fullName evidence="20">Hemicentin-1</fullName>
    </recommendedName>
</protein>
<dbReference type="PROSITE" id="PS01186">
    <property type="entry name" value="EGF_2"/>
    <property type="match status" value="4"/>
</dbReference>
<dbReference type="FunFam" id="2.60.40.10:FF:000032">
    <property type="entry name" value="palladin isoform X1"/>
    <property type="match status" value="4"/>
</dbReference>
<dbReference type="FunFam" id="2.10.25.10:FF:000210">
    <property type="entry name" value="Hemicentin 1"/>
    <property type="match status" value="1"/>
</dbReference>
<dbReference type="PANTHER" id="PTHR45080">
    <property type="entry name" value="CONTACTIN 5"/>
    <property type="match status" value="1"/>
</dbReference>
<feature type="domain" description="Ig-like" evidence="16">
    <location>
        <begin position="1463"/>
        <end position="1542"/>
    </location>
</feature>
<feature type="domain" description="Ig-like" evidence="16">
    <location>
        <begin position="53"/>
        <end position="141"/>
    </location>
</feature>
<feature type="domain" description="Ig-like" evidence="16">
    <location>
        <begin position="995"/>
        <end position="1086"/>
    </location>
</feature>
<keyword evidence="9" id="KW-0472">Membrane</keyword>
<dbReference type="FunFam" id="2.60.40.10:FF:000130">
    <property type="entry name" value="Hemicentin 1"/>
    <property type="match status" value="8"/>
</dbReference>
<evidence type="ECO:0000256" key="7">
    <source>
        <dbReference type="ARBA" id="ARBA00022737"/>
    </source>
</evidence>
<evidence type="ECO:0000256" key="11">
    <source>
        <dbReference type="ARBA" id="ARBA00023180"/>
    </source>
</evidence>
<feature type="domain" description="Ig-like" evidence="16">
    <location>
        <begin position="146"/>
        <end position="232"/>
    </location>
</feature>
<evidence type="ECO:0000256" key="5">
    <source>
        <dbReference type="ARBA" id="ARBA00022536"/>
    </source>
</evidence>
<accession>A0AAV2IJK3</accession>
<dbReference type="InterPro" id="IPR003599">
    <property type="entry name" value="Ig_sub"/>
</dbReference>
<comment type="caution">
    <text evidence="13">Lacks conserved residue(s) required for the propagation of feature annotation.</text>
</comment>
<dbReference type="InterPro" id="IPR000152">
    <property type="entry name" value="EGF-type_Asp/Asn_hydroxyl_site"/>
</dbReference>
<keyword evidence="4" id="KW-0272">Extracellular matrix</keyword>
<dbReference type="FunFam" id="2.10.25.10:FF:000240">
    <property type="entry name" value="Vitamin K-dependent protein S"/>
    <property type="match status" value="1"/>
</dbReference>